<dbReference type="EMBL" id="QJUM01000017">
    <property type="protein sequence ID" value="TBV04049.1"/>
    <property type="molecule type" value="Genomic_DNA"/>
</dbReference>
<evidence type="ECO:0000313" key="2">
    <source>
        <dbReference type="Proteomes" id="UP000291334"/>
    </source>
</evidence>
<comment type="caution">
    <text evidence="1">The sequence shown here is derived from an EMBL/GenBank/DDBJ whole genome shotgun (WGS) entry which is preliminary data.</text>
</comment>
<protein>
    <submittedName>
        <fullName evidence="1">Addiction module protein</fullName>
    </submittedName>
</protein>
<accession>A0ABY1Z486</accession>
<evidence type="ECO:0000313" key="1">
    <source>
        <dbReference type="EMBL" id="TBV04049.1"/>
    </source>
</evidence>
<dbReference type="RefSeq" id="WP_131175941.1">
    <property type="nucleotide sequence ID" value="NZ_QJUM01000017.1"/>
</dbReference>
<name>A0ABY1Z486_9GAMM</name>
<dbReference type="InterPro" id="IPR013406">
    <property type="entry name" value="CHP02574_addiction_mod"/>
</dbReference>
<proteinExistence type="predicted"/>
<sequence length="81" mass="9055">MSGVSSTAATFTSELLKLSPAERIQLAEDLWDSVAAQPDNAPPLSAQQREEVQRRLDAYRDKPGDAQDWESIRSRLWARLG</sequence>
<organism evidence="1 2">
    <name type="scientific">Phytopseudomonas dryadis</name>
    <dbReference type="NCBI Taxonomy" id="2487520"/>
    <lineage>
        <taxon>Bacteria</taxon>
        <taxon>Pseudomonadati</taxon>
        <taxon>Pseudomonadota</taxon>
        <taxon>Gammaproteobacteria</taxon>
        <taxon>Pseudomonadales</taxon>
        <taxon>Pseudomonadaceae</taxon>
        <taxon>Phytopseudomonas</taxon>
    </lineage>
</organism>
<dbReference type="NCBIfam" id="TIGR02574">
    <property type="entry name" value="stabl_TIGR02574"/>
    <property type="match status" value="1"/>
</dbReference>
<dbReference type="Pfam" id="PF09720">
    <property type="entry name" value="Unstab_antitox"/>
    <property type="match status" value="1"/>
</dbReference>
<keyword evidence="2" id="KW-1185">Reference proteome</keyword>
<reference evidence="1 2" key="1">
    <citation type="submission" date="2018-06" db="EMBL/GenBank/DDBJ databases">
        <title>Three novel Pseudomonas species isolated from symptomatic oak.</title>
        <authorList>
            <person name="Bueno-Gonzalez V."/>
            <person name="Brady C."/>
        </authorList>
    </citation>
    <scope>NUCLEOTIDE SEQUENCE [LARGE SCALE GENOMIC DNA]</scope>
    <source>
        <strain evidence="1 2">P26B</strain>
    </source>
</reference>
<dbReference type="Proteomes" id="UP000291334">
    <property type="component" value="Unassembled WGS sequence"/>
</dbReference>
<gene>
    <name evidence="1" type="ORF">DNK34_14985</name>
</gene>